<gene>
    <name evidence="9" type="ORF">ACFL27_01365</name>
</gene>
<evidence type="ECO:0000256" key="5">
    <source>
        <dbReference type="ARBA" id="ARBA00022989"/>
    </source>
</evidence>
<sequence length="242" mass="27881">MIPLGDTVPSKTFPFINYFLVAANVFFFLIELAQGPYLDKFIQSYGVVPYHFKVMFRPEMNVFDYVYFKYFPLLSSLFLHGGWFHLGGNMLFLWIFGDNVEDRLGHVRYLFFYLFCGIAASAAHIVMNFNSTIPSIGASGAIAGVLGAYLLLYPWARVRTLIIIFIFIDIIEIPAYLFIFFWFLIQLFSSFGSIMASPNAGGVAWFAHIGGFIAGFITVNIVKKRQKPRRLPRFQRFERHPW</sequence>
<evidence type="ECO:0000256" key="3">
    <source>
        <dbReference type="ARBA" id="ARBA00022519"/>
    </source>
</evidence>
<comment type="subcellular location">
    <subcellularLocation>
        <location evidence="1">Membrane</location>
        <topology evidence="1">Multi-pass membrane protein</topology>
    </subcellularLocation>
</comment>
<evidence type="ECO:0000256" key="2">
    <source>
        <dbReference type="ARBA" id="ARBA00022475"/>
    </source>
</evidence>
<feature type="transmembrane region" description="Helical" evidence="7">
    <location>
        <begin position="133"/>
        <end position="153"/>
    </location>
</feature>
<dbReference type="InterPro" id="IPR022764">
    <property type="entry name" value="Peptidase_S54_rhomboid_dom"/>
</dbReference>
<feature type="transmembrane region" description="Helical" evidence="7">
    <location>
        <begin position="109"/>
        <end position="127"/>
    </location>
</feature>
<evidence type="ECO:0000256" key="4">
    <source>
        <dbReference type="ARBA" id="ARBA00022692"/>
    </source>
</evidence>
<proteinExistence type="predicted"/>
<accession>A0ABV6YRK0</accession>
<keyword evidence="6 7" id="KW-0472">Membrane</keyword>
<feature type="transmembrane region" description="Helical" evidence="7">
    <location>
        <begin position="160"/>
        <end position="185"/>
    </location>
</feature>
<feature type="domain" description="Peptidase S54 rhomboid" evidence="8">
    <location>
        <begin position="70"/>
        <end position="222"/>
    </location>
</feature>
<feature type="transmembrane region" description="Helical" evidence="7">
    <location>
        <begin position="12"/>
        <end position="30"/>
    </location>
</feature>
<comment type="caution">
    <text evidence="9">The sequence shown here is derived from an EMBL/GenBank/DDBJ whole genome shotgun (WGS) entry which is preliminary data.</text>
</comment>
<dbReference type="EC" id="3.4.21.-" evidence="9"/>
<protein>
    <submittedName>
        <fullName evidence="9">Rhomboid family intramembrane serine protease</fullName>
        <ecNumber evidence="9">3.4.21.-</ecNumber>
    </submittedName>
</protein>
<reference evidence="9 10" key="1">
    <citation type="submission" date="2024-09" db="EMBL/GenBank/DDBJ databases">
        <title>Laminarin stimulates single cell rates of sulfate reduction while oxygen inhibits transcriptomic activity in coastal marine sediment.</title>
        <authorList>
            <person name="Lindsay M."/>
            <person name="Orcutt B."/>
            <person name="Emerson D."/>
            <person name="Stepanauskas R."/>
            <person name="D'Angelo T."/>
        </authorList>
    </citation>
    <scope>NUCLEOTIDE SEQUENCE [LARGE SCALE GENOMIC DNA]</scope>
    <source>
        <strain evidence="9">SAG AM-311-K15</strain>
    </source>
</reference>
<evidence type="ECO:0000313" key="9">
    <source>
        <dbReference type="EMBL" id="MFC1848830.1"/>
    </source>
</evidence>
<evidence type="ECO:0000256" key="6">
    <source>
        <dbReference type="ARBA" id="ARBA00023136"/>
    </source>
</evidence>
<dbReference type="Proteomes" id="UP001594351">
    <property type="component" value="Unassembled WGS sequence"/>
</dbReference>
<evidence type="ECO:0000256" key="7">
    <source>
        <dbReference type="SAM" id="Phobius"/>
    </source>
</evidence>
<dbReference type="InterPro" id="IPR035952">
    <property type="entry name" value="Rhomboid-like_sf"/>
</dbReference>
<dbReference type="Gene3D" id="1.20.1540.10">
    <property type="entry name" value="Rhomboid-like"/>
    <property type="match status" value="1"/>
</dbReference>
<keyword evidence="5 7" id="KW-1133">Transmembrane helix</keyword>
<evidence type="ECO:0000313" key="10">
    <source>
        <dbReference type="Proteomes" id="UP001594351"/>
    </source>
</evidence>
<feature type="transmembrane region" description="Helical" evidence="7">
    <location>
        <begin position="77"/>
        <end position="97"/>
    </location>
</feature>
<dbReference type="GO" id="GO:0006508">
    <property type="term" value="P:proteolysis"/>
    <property type="evidence" value="ECO:0007669"/>
    <property type="project" value="UniProtKB-KW"/>
</dbReference>
<keyword evidence="2" id="KW-1003">Cell membrane</keyword>
<dbReference type="EMBL" id="JBHPBY010000008">
    <property type="protein sequence ID" value="MFC1848830.1"/>
    <property type="molecule type" value="Genomic_DNA"/>
</dbReference>
<name>A0ABV6YRK0_UNCC1</name>
<dbReference type="PANTHER" id="PTHR43066:SF26">
    <property type="entry name" value="RHOMBOID PROTEASE GLPG"/>
    <property type="match status" value="1"/>
</dbReference>
<evidence type="ECO:0000259" key="8">
    <source>
        <dbReference type="Pfam" id="PF01694"/>
    </source>
</evidence>
<feature type="transmembrane region" description="Helical" evidence="7">
    <location>
        <begin position="205"/>
        <end position="222"/>
    </location>
</feature>
<organism evidence="9 10">
    <name type="scientific">candidate division CSSED10-310 bacterium</name>
    <dbReference type="NCBI Taxonomy" id="2855610"/>
    <lineage>
        <taxon>Bacteria</taxon>
        <taxon>Bacteria division CSSED10-310</taxon>
    </lineage>
</organism>
<dbReference type="PANTHER" id="PTHR43066">
    <property type="entry name" value="RHOMBOID-RELATED PROTEIN"/>
    <property type="match status" value="1"/>
</dbReference>
<keyword evidence="9" id="KW-0378">Hydrolase</keyword>
<keyword evidence="3" id="KW-0997">Cell inner membrane</keyword>
<evidence type="ECO:0000256" key="1">
    <source>
        <dbReference type="ARBA" id="ARBA00004141"/>
    </source>
</evidence>
<dbReference type="GO" id="GO:0008233">
    <property type="term" value="F:peptidase activity"/>
    <property type="evidence" value="ECO:0007669"/>
    <property type="project" value="UniProtKB-KW"/>
</dbReference>
<dbReference type="Pfam" id="PF01694">
    <property type="entry name" value="Rhomboid"/>
    <property type="match status" value="1"/>
</dbReference>
<dbReference type="SUPFAM" id="SSF144091">
    <property type="entry name" value="Rhomboid-like"/>
    <property type="match status" value="1"/>
</dbReference>
<keyword evidence="9" id="KW-0645">Protease</keyword>
<keyword evidence="4 7" id="KW-0812">Transmembrane</keyword>
<keyword evidence="10" id="KW-1185">Reference proteome</keyword>